<evidence type="ECO:0000256" key="2">
    <source>
        <dbReference type="ARBA" id="ARBA00022692"/>
    </source>
</evidence>
<evidence type="ECO:0000256" key="4">
    <source>
        <dbReference type="ARBA" id="ARBA00023136"/>
    </source>
</evidence>
<evidence type="ECO:0000313" key="7">
    <source>
        <dbReference type="EMBL" id="NKG21534.1"/>
    </source>
</evidence>
<accession>A0ABX1G6B4</accession>
<feature type="transmembrane region" description="Helical" evidence="5">
    <location>
        <begin position="87"/>
        <end position="109"/>
    </location>
</feature>
<feature type="domain" description="DUF202" evidence="6">
    <location>
        <begin position="12"/>
        <end position="74"/>
    </location>
</feature>
<dbReference type="Proteomes" id="UP000746595">
    <property type="component" value="Unassembled WGS sequence"/>
</dbReference>
<organism evidence="7 8">
    <name type="scientific">Paeniglutamicibacter terrestris</name>
    <dbReference type="NCBI Taxonomy" id="2723403"/>
    <lineage>
        <taxon>Bacteria</taxon>
        <taxon>Bacillati</taxon>
        <taxon>Actinomycetota</taxon>
        <taxon>Actinomycetes</taxon>
        <taxon>Micrococcales</taxon>
        <taxon>Micrococcaceae</taxon>
        <taxon>Paeniglutamicibacter</taxon>
    </lineage>
</organism>
<dbReference type="RefSeq" id="WP_168152326.1">
    <property type="nucleotide sequence ID" value="NZ_JAAWVT010000005.1"/>
</dbReference>
<protein>
    <submittedName>
        <fullName evidence="7">DUF202 domain-containing protein</fullName>
    </submittedName>
</protein>
<name>A0ABX1G6B4_9MICC</name>
<dbReference type="InterPro" id="IPR003807">
    <property type="entry name" value="DUF202"/>
</dbReference>
<proteinExistence type="predicted"/>
<evidence type="ECO:0000256" key="3">
    <source>
        <dbReference type="ARBA" id="ARBA00022989"/>
    </source>
</evidence>
<evidence type="ECO:0000256" key="1">
    <source>
        <dbReference type="ARBA" id="ARBA00004127"/>
    </source>
</evidence>
<reference evidence="7 8" key="1">
    <citation type="submission" date="2020-04" db="EMBL/GenBank/DDBJ databases">
        <title>Paeniglutamicibacter sp. ANT13_2, a novel actinomycete isolated from sediment in Antarctica.</title>
        <authorList>
            <person name="Sakdapetsiri C."/>
            <person name="Pinyakong O."/>
        </authorList>
    </citation>
    <scope>NUCLEOTIDE SEQUENCE [LARGE SCALE GENOMIC DNA]</scope>
    <source>
        <strain evidence="7 8">ANT13_2</strain>
    </source>
</reference>
<keyword evidence="2 5" id="KW-0812">Transmembrane</keyword>
<evidence type="ECO:0000259" key="6">
    <source>
        <dbReference type="Pfam" id="PF02656"/>
    </source>
</evidence>
<evidence type="ECO:0000313" key="8">
    <source>
        <dbReference type="Proteomes" id="UP000746595"/>
    </source>
</evidence>
<feature type="transmembrane region" description="Helical" evidence="5">
    <location>
        <begin position="21"/>
        <end position="39"/>
    </location>
</feature>
<dbReference type="Pfam" id="PF02656">
    <property type="entry name" value="DUF202"/>
    <property type="match status" value="1"/>
</dbReference>
<sequence length="112" mass="12048">MNRSGAVSAHNDSGLQPERTIMAWGRTTMSLCVAGLIFLRWLPHYGLSVLLMVALCLSLAGGIYFTQRKRYARASAGVRDERIHADAVAVTSMTAVVFTLGVVGIIVVLGNQ</sequence>
<gene>
    <name evidence="7" type="ORF">HED64_12555</name>
</gene>
<evidence type="ECO:0000256" key="5">
    <source>
        <dbReference type="SAM" id="Phobius"/>
    </source>
</evidence>
<keyword evidence="3 5" id="KW-1133">Transmembrane helix</keyword>
<comment type="subcellular location">
    <subcellularLocation>
        <location evidence="1">Endomembrane system</location>
        <topology evidence="1">Multi-pass membrane protein</topology>
    </subcellularLocation>
</comment>
<keyword evidence="8" id="KW-1185">Reference proteome</keyword>
<comment type="caution">
    <text evidence="7">The sequence shown here is derived from an EMBL/GenBank/DDBJ whole genome shotgun (WGS) entry which is preliminary data.</text>
</comment>
<dbReference type="EMBL" id="JAAWVT010000005">
    <property type="protein sequence ID" value="NKG21534.1"/>
    <property type="molecule type" value="Genomic_DNA"/>
</dbReference>
<keyword evidence="4 5" id="KW-0472">Membrane</keyword>
<feature type="transmembrane region" description="Helical" evidence="5">
    <location>
        <begin position="45"/>
        <end position="66"/>
    </location>
</feature>